<dbReference type="RefSeq" id="WP_126201470.1">
    <property type="nucleotide sequence ID" value="NZ_PELY01000145.1"/>
</dbReference>
<dbReference type="PANTHER" id="PTHR34148">
    <property type="entry name" value="ADENOSYLCOBINAMIDE-GDP RIBAZOLETRANSFERASE"/>
    <property type="match status" value="1"/>
</dbReference>
<evidence type="ECO:0000256" key="5">
    <source>
        <dbReference type="ARBA" id="ARBA00013200"/>
    </source>
</evidence>
<evidence type="ECO:0000256" key="15">
    <source>
        <dbReference type="ARBA" id="ARBA00032605"/>
    </source>
</evidence>
<evidence type="ECO:0000256" key="18">
    <source>
        <dbReference type="ARBA" id="ARBA00049504"/>
    </source>
</evidence>
<protein>
    <recommendedName>
        <fullName evidence="6">Adenosylcobinamide-GDP ribazoletransferase</fullName>
        <ecNumber evidence="5">2.7.8.26</ecNumber>
    </recommendedName>
    <alternativeName>
        <fullName evidence="16">Cobalamin synthase</fullName>
    </alternativeName>
    <alternativeName>
        <fullName evidence="15">Cobalamin-5'-phosphate synthase</fullName>
    </alternativeName>
</protein>
<dbReference type="GO" id="GO:0005886">
    <property type="term" value="C:plasma membrane"/>
    <property type="evidence" value="ECO:0007669"/>
    <property type="project" value="UniProtKB-SubCell"/>
</dbReference>
<keyword evidence="8" id="KW-0169">Cobalamin biosynthesis</keyword>
<evidence type="ECO:0000256" key="8">
    <source>
        <dbReference type="ARBA" id="ARBA00022573"/>
    </source>
</evidence>
<evidence type="ECO:0000313" key="20">
    <source>
        <dbReference type="EMBL" id="RTH26484.1"/>
    </source>
</evidence>
<feature type="transmembrane region" description="Helical" evidence="19">
    <location>
        <begin position="69"/>
        <end position="90"/>
    </location>
</feature>
<dbReference type="PANTHER" id="PTHR34148:SF1">
    <property type="entry name" value="ADENOSYLCOBINAMIDE-GDP RIBAZOLETRANSFERASE"/>
    <property type="match status" value="1"/>
</dbReference>
<reference evidence="20 21" key="1">
    <citation type="journal article" date="2019" name="Extremophiles">
        <title>Biogeography of thermophiles and predominance of Thermus scotoductus in domestic water heaters.</title>
        <authorList>
            <person name="Wilpiszeski R.L."/>
            <person name="Zhang Z."/>
            <person name="House C.H."/>
        </authorList>
    </citation>
    <scope>NUCLEOTIDE SEQUENCE [LARGE SCALE GENOMIC DNA]</scope>
    <source>
        <strain evidence="20 21">25_S25</strain>
    </source>
</reference>
<evidence type="ECO:0000256" key="11">
    <source>
        <dbReference type="ARBA" id="ARBA00022842"/>
    </source>
</evidence>
<evidence type="ECO:0000256" key="19">
    <source>
        <dbReference type="SAM" id="Phobius"/>
    </source>
</evidence>
<evidence type="ECO:0000256" key="13">
    <source>
        <dbReference type="ARBA" id="ARBA00023136"/>
    </source>
</evidence>
<evidence type="ECO:0000256" key="10">
    <source>
        <dbReference type="ARBA" id="ARBA00022692"/>
    </source>
</evidence>
<feature type="transmembrane region" description="Helical" evidence="19">
    <location>
        <begin position="33"/>
        <end position="57"/>
    </location>
</feature>
<gene>
    <name evidence="20" type="ORF">CSW38_05875</name>
</gene>
<dbReference type="InterPro" id="IPR003805">
    <property type="entry name" value="CobS"/>
</dbReference>
<comment type="function">
    <text evidence="14">Joins adenosylcobinamide-GDP and alpha-ribazole to generate adenosylcobalamin (Ado-cobalamin). Also synthesizes adenosylcobalamin 5'-phosphate from adenosylcobinamide-GDP and alpha-ribazole 5'-phosphate.</text>
</comment>
<evidence type="ECO:0000256" key="14">
    <source>
        <dbReference type="ARBA" id="ARBA00025228"/>
    </source>
</evidence>
<dbReference type="GO" id="GO:0009236">
    <property type="term" value="P:cobalamin biosynthetic process"/>
    <property type="evidence" value="ECO:0007669"/>
    <property type="project" value="UniProtKB-UniPathway"/>
</dbReference>
<dbReference type="Proteomes" id="UP000287306">
    <property type="component" value="Unassembled WGS sequence"/>
</dbReference>
<proteinExistence type="inferred from homology"/>
<dbReference type="EMBL" id="PELY01000145">
    <property type="protein sequence ID" value="RTH26484.1"/>
    <property type="molecule type" value="Genomic_DNA"/>
</dbReference>
<dbReference type="GO" id="GO:0051073">
    <property type="term" value="F:adenosylcobinamide-GDP ribazoletransferase activity"/>
    <property type="evidence" value="ECO:0007669"/>
    <property type="project" value="UniProtKB-EC"/>
</dbReference>
<dbReference type="GO" id="GO:0008818">
    <property type="term" value="F:cobalamin 5'-phosphate synthase activity"/>
    <property type="evidence" value="ECO:0007669"/>
    <property type="project" value="InterPro"/>
</dbReference>
<evidence type="ECO:0000256" key="4">
    <source>
        <dbReference type="ARBA" id="ARBA00010561"/>
    </source>
</evidence>
<evidence type="ECO:0000313" key="21">
    <source>
        <dbReference type="Proteomes" id="UP000287306"/>
    </source>
</evidence>
<dbReference type="Pfam" id="PF02654">
    <property type="entry name" value="CobS"/>
    <property type="match status" value="1"/>
</dbReference>
<evidence type="ECO:0000256" key="12">
    <source>
        <dbReference type="ARBA" id="ARBA00022989"/>
    </source>
</evidence>
<evidence type="ECO:0000256" key="1">
    <source>
        <dbReference type="ARBA" id="ARBA00001946"/>
    </source>
</evidence>
<keyword evidence="12 19" id="KW-1133">Transmembrane helix</keyword>
<name>A0A430RZ87_THESC</name>
<dbReference type="EC" id="2.7.8.26" evidence="5"/>
<keyword evidence="13 19" id="KW-0472">Membrane</keyword>
<evidence type="ECO:0000256" key="3">
    <source>
        <dbReference type="ARBA" id="ARBA00004663"/>
    </source>
</evidence>
<comment type="cofactor">
    <cofactor evidence="1">
        <name>Mg(2+)</name>
        <dbReference type="ChEBI" id="CHEBI:18420"/>
    </cofactor>
</comment>
<comment type="catalytic activity">
    <reaction evidence="17">
        <text>alpha-ribazole + adenosylcob(III)inamide-GDP = adenosylcob(III)alamin + GMP + H(+)</text>
        <dbReference type="Rhea" id="RHEA:16049"/>
        <dbReference type="ChEBI" id="CHEBI:10329"/>
        <dbReference type="ChEBI" id="CHEBI:15378"/>
        <dbReference type="ChEBI" id="CHEBI:18408"/>
        <dbReference type="ChEBI" id="CHEBI:58115"/>
        <dbReference type="ChEBI" id="CHEBI:60487"/>
        <dbReference type="EC" id="2.7.8.26"/>
    </reaction>
</comment>
<keyword evidence="11" id="KW-0460">Magnesium</keyword>
<evidence type="ECO:0000256" key="17">
    <source>
        <dbReference type="ARBA" id="ARBA00048623"/>
    </source>
</evidence>
<dbReference type="UniPathway" id="UPA00148">
    <property type="reaction ID" value="UER00238"/>
</dbReference>
<comment type="subcellular location">
    <subcellularLocation>
        <location evidence="2">Cell membrane</location>
        <topology evidence="2">Multi-pass membrane protein</topology>
    </subcellularLocation>
</comment>
<keyword evidence="10 19" id="KW-0812">Transmembrane</keyword>
<comment type="caution">
    <text evidence="20">The sequence shown here is derived from an EMBL/GenBank/DDBJ whole genome shotgun (WGS) entry which is preliminary data.</text>
</comment>
<keyword evidence="7" id="KW-1003">Cell membrane</keyword>
<evidence type="ECO:0000256" key="6">
    <source>
        <dbReference type="ARBA" id="ARBA00015850"/>
    </source>
</evidence>
<keyword evidence="9" id="KW-0808">Transferase</keyword>
<organism evidence="20 21">
    <name type="scientific">Thermus scotoductus</name>
    <dbReference type="NCBI Taxonomy" id="37636"/>
    <lineage>
        <taxon>Bacteria</taxon>
        <taxon>Thermotogati</taxon>
        <taxon>Deinococcota</taxon>
        <taxon>Deinococci</taxon>
        <taxon>Thermales</taxon>
        <taxon>Thermaceae</taxon>
        <taxon>Thermus</taxon>
    </lineage>
</organism>
<evidence type="ECO:0000256" key="2">
    <source>
        <dbReference type="ARBA" id="ARBA00004651"/>
    </source>
</evidence>
<accession>A0A430RZ87</accession>
<sequence length="103" mass="10534">MLRDLRLALALLTVLPLAPKGVGEEDFKRSVAFFPLAGYLLGLPLALLALLAAWGVARLAWARLGGLNGDALGAMIALGEVVLLLAQALLGPAPSSRAGPGLP</sequence>
<comment type="similarity">
    <text evidence="4">Belongs to the CobS family.</text>
</comment>
<evidence type="ECO:0000256" key="9">
    <source>
        <dbReference type="ARBA" id="ARBA00022679"/>
    </source>
</evidence>
<comment type="pathway">
    <text evidence="3">Cofactor biosynthesis; adenosylcobalamin biosynthesis; adenosylcobalamin from cob(II)yrinate a,c-diamide: step 7/7.</text>
</comment>
<evidence type="ECO:0000256" key="7">
    <source>
        <dbReference type="ARBA" id="ARBA00022475"/>
    </source>
</evidence>
<evidence type="ECO:0000256" key="16">
    <source>
        <dbReference type="ARBA" id="ARBA00032853"/>
    </source>
</evidence>
<comment type="catalytic activity">
    <reaction evidence="18">
        <text>alpha-ribazole 5'-phosphate + adenosylcob(III)inamide-GDP = adenosylcob(III)alamin 5'-phosphate + GMP + H(+)</text>
        <dbReference type="Rhea" id="RHEA:23560"/>
        <dbReference type="ChEBI" id="CHEBI:15378"/>
        <dbReference type="ChEBI" id="CHEBI:57918"/>
        <dbReference type="ChEBI" id="CHEBI:58115"/>
        <dbReference type="ChEBI" id="CHEBI:60487"/>
        <dbReference type="ChEBI" id="CHEBI:60493"/>
        <dbReference type="EC" id="2.7.8.26"/>
    </reaction>
</comment>
<dbReference type="AlphaFoldDB" id="A0A430RZ87"/>